<organism evidence="3 4">
    <name type="scientific">Alkalicaulis satelles</name>
    <dbReference type="NCBI Taxonomy" id="2609175"/>
    <lineage>
        <taxon>Bacteria</taxon>
        <taxon>Pseudomonadati</taxon>
        <taxon>Pseudomonadota</taxon>
        <taxon>Alphaproteobacteria</taxon>
        <taxon>Maricaulales</taxon>
        <taxon>Maricaulaceae</taxon>
        <taxon>Alkalicaulis</taxon>
    </lineage>
</organism>
<reference evidence="3 4" key="1">
    <citation type="submission" date="2019-09" db="EMBL/GenBank/DDBJ databases">
        <authorList>
            <person name="Kevbrin V."/>
            <person name="Grouzdev D.S."/>
        </authorList>
    </citation>
    <scope>NUCLEOTIDE SEQUENCE [LARGE SCALE GENOMIC DNA]</scope>
    <source>
        <strain evidence="3 4">G-192</strain>
    </source>
</reference>
<evidence type="ECO:0000313" key="3">
    <source>
        <dbReference type="EMBL" id="KAA5804538.1"/>
    </source>
</evidence>
<dbReference type="Proteomes" id="UP000325122">
    <property type="component" value="Unassembled WGS sequence"/>
</dbReference>
<name>A0A5M6ZMR8_9PROT</name>
<keyword evidence="2" id="KW-0732">Signal</keyword>
<protein>
    <submittedName>
        <fullName evidence="3">Uncharacterized protein</fullName>
    </submittedName>
</protein>
<evidence type="ECO:0000313" key="4">
    <source>
        <dbReference type="Proteomes" id="UP000325122"/>
    </source>
</evidence>
<evidence type="ECO:0000256" key="2">
    <source>
        <dbReference type="SAM" id="SignalP"/>
    </source>
</evidence>
<dbReference type="RefSeq" id="WP_150021569.1">
    <property type="nucleotide sequence ID" value="NZ_VWOJ01000001.1"/>
</dbReference>
<proteinExistence type="predicted"/>
<feature type="region of interest" description="Disordered" evidence="1">
    <location>
        <begin position="34"/>
        <end position="59"/>
    </location>
</feature>
<sequence length="295" mass="31481">MTIISRPHAVRLITIAALGLLASACVTAPELRPSSLIDHPEAGDRDPAPRPARPGSAGYEIEGGDFHARIVFREIRGRAVAQFDGAGFAAGAVESEFDLDQAWIRAGARVYDSAEPPHHVSVRLSVQPCETAHGVWPRTALVTVGRRDYRGCARETGPHPSWTENLPELMPAITQCLASARNSSMAFVRGSGSAHVIHAGADEEQTRVRLRVGETGRWDCVVRQGRADFTVVSERAGEAPGEGDPSFIPGHMPADGEGCYLYEAVRDDSGALIGALAHDVCGPGAIALTRLDRLN</sequence>
<gene>
    <name evidence="3" type="ORF">F1654_00570</name>
</gene>
<feature type="compositionally biased region" description="Basic and acidic residues" evidence="1">
    <location>
        <begin position="38"/>
        <end position="48"/>
    </location>
</feature>
<comment type="caution">
    <text evidence="3">The sequence shown here is derived from an EMBL/GenBank/DDBJ whole genome shotgun (WGS) entry which is preliminary data.</text>
</comment>
<dbReference type="EMBL" id="VWOJ01000001">
    <property type="protein sequence ID" value="KAA5804538.1"/>
    <property type="molecule type" value="Genomic_DNA"/>
</dbReference>
<feature type="chain" id="PRO_5024393341" evidence="2">
    <location>
        <begin position="29"/>
        <end position="295"/>
    </location>
</feature>
<dbReference type="AlphaFoldDB" id="A0A5M6ZMR8"/>
<evidence type="ECO:0000256" key="1">
    <source>
        <dbReference type="SAM" id="MobiDB-lite"/>
    </source>
</evidence>
<accession>A0A5M6ZMR8</accession>
<dbReference type="PROSITE" id="PS51257">
    <property type="entry name" value="PROKAR_LIPOPROTEIN"/>
    <property type="match status" value="1"/>
</dbReference>
<keyword evidence="4" id="KW-1185">Reference proteome</keyword>
<feature type="signal peptide" evidence="2">
    <location>
        <begin position="1"/>
        <end position="28"/>
    </location>
</feature>